<dbReference type="GO" id="GO:0007034">
    <property type="term" value="P:vacuolar transport"/>
    <property type="evidence" value="ECO:0007669"/>
    <property type="project" value="InterPro"/>
</dbReference>
<dbReference type="Proteomes" id="UP000241890">
    <property type="component" value="Unassembled WGS sequence"/>
</dbReference>
<gene>
    <name evidence="2" type="ORF">FCC1311_083172</name>
</gene>
<accession>A0A2R5GMG8</accession>
<dbReference type="Pfam" id="PF03357">
    <property type="entry name" value="Snf7"/>
    <property type="match status" value="1"/>
</dbReference>
<keyword evidence="3" id="KW-1185">Reference proteome</keyword>
<name>A0A2R5GMG8_9STRA</name>
<sequence length="261" mass="28836">MSSEKSRTTAFLERVGLKQPDPRELVKEWTRNLRREQRMLDRQLRQIEREELKMQRDIKMLAKKGEMAAIRPLAHSLVQSKKAKNRINVTKAHMNSVNLQLRHQAAQMRMAQVMQSSTKVMAAMNSLVKMPEVAKNMQEMAMEMERAGLIEEIMDDAMESTFDDEGMDGEADAAVDQIIAELTTGLLDKAPAAPTTAPKTDLAAQGKQLYLQGLGASSDDLNISSLEDIPVAPTAPVSAPVPKGDDAVSELDRRLAALQAG</sequence>
<dbReference type="OrthoDB" id="2329734at2759"/>
<evidence type="ECO:0000256" key="1">
    <source>
        <dbReference type="SAM" id="Coils"/>
    </source>
</evidence>
<dbReference type="InterPro" id="IPR005024">
    <property type="entry name" value="Snf7_fam"/>
</dbReference>
<protein>
    <submittedName>
        <fullName evidence="2">Charged multivesicular body protein 3</fullName>
    </submittedName>
</protein>
<dbReference type="PANTHER" id="PTHR10476">
    <property type="entry name" value="CHARGED MULTIVESICULAR BODY PROTEIN"/>
    <property type="match status" value="1"/>
</dbReference>
<organism evidence="2 3">
    <name type="scientific">Hondaea fermentalgiana</name>
    <dbReference type="NCBI Taxonomy" id="2315210"/>
    <lineage>
        <taxon>Eukaryota</taxon>
        <taxon>Sar</taxon>
        <taxon>Stramenopiles</taxon>
        <taxon>Bigyra</taxon>
        <taxon>Labyrinthulomycetes</taxon>
        <taxon>Thraustochytrida</taxon>
        <taxon>Thraustochytriidae</taxon>
        <taxon>Hondaea</taxon>
    </lineage>
</organism>
<evidence type="ECO:0000313" key="2">
    <source>
        <dbReference type="EMBL" id="GBG32092.1"/>
    </source>
</evidence>
<evidence type="ECO:0000313" key="3">
    <source>
        <dbReference type="Proteomes" id="UP000241890"/>
    </source>
</evidence>
<comment type="caution">
    <text evidence="2">The sequence shown here is derived from an EMBL/GenBank/DDBJ whole genome shotgun (WGS) entry which is preliminary data.</text>
</comment>
<reference evidence="2 3" key="1">
    <citation type="submission" date="2017-12" db="EMBL/GenBank/DDBJ databases">
        <title>Sequencing, de novo assembly and annotation of complete genome of a new Thraustochytrid species, strain FCC1311.</title>
        <authorList>
            <person name="Sedici K."/>
            <person name="Godart F."/>
            <person name="Aiese Cigliano R."/>
            <person name="Sanseverino W."/>
            <person name="Barakat M."/>
            <person name="Ortet P."/>
            <person name="Marechal E."/>
            <person name="Cagnac O."/>
            <person name="Amato A."/>
        </authorList>
    </citation>
    <scope>NUCLEOTIDE SEQUENCE [LARGE SCALE GENOMIC DNA]</scope>
</reference>
<dbReference type="InParanoid" id="A0A2R5GMG8"/>
<dbReference type="AlphaFoldDB" id="A0A2R5GMG8"/>
<feature type="coiled-coil region" evidence="1">
    <location>
        <begin position="26"/>
        <end position="64"/>
    </location>
</feature>
<proteinExistence type="predicted"/>
<dbReference type="Gene3D" id="6.10.140.1230">
    <property type="match status" value="1"/>
</dbReference>
<dbReference type="EMBL" id="BEYU01000115">
    <property type="protein sequence ID" value="GBG32092.1"/>
    <property type="molecule type" value="Genomic_DNA"/>
</dbReference>
<keyword evidence="1" id="KW-0175">Coiled coil</keyword>